<dbReference type="Gene3D" id="3.40.50.620">
    <property type="entry name" value="HUPs"/>
    <property type="match status" value="1"/>
</dbReference>
<keyword evidence="2 10" id="KW-0436">Ligase</keyword>
<feature type="binding site" evidence="10">
    <location>
        <position position="282"/>
    </location>
    <ligand>
        <name>ATP</name>
        <dbReference type="ChEBI" id="CHEBI:30616"/>
    </ligand>
</feature>
<dbReference type="InterPro" id="IPR032678">
    <property type="entry name" value="tRNA-synt_1_cat_dom"/>
</dbReference>
<dbReference type="Gene3D" id="1.20.120.640">
    <property type="entry name" value="Anticodon-binding domain of a subclass of class I aminoacyl-tRNA synthetases"/>
    <property type="match status" value="1"/>
</dbReference>
<dbReference type="InterPro" id="IPR015803">
    <property type="entry name" value="Cys-tRNA-ligase"/>
</dbReference>
<evidence type="ECO:0000256" key="3">
    <source>
        <dbReference type="ARBA" id="ARBA00022723"/>
    </source>
</evidence>
<comment type="cofactor">
    <cofactor evidence="10">
        <name>Zn(2+)</name>
        <dbReference type="ChEBI" id="CHEBI:29105"/>
    </cofactor>
    <text evidence="10">Binds 1 zinc ion per subunit.</text>
</comment>
<dbReference type="InterPro" id="IPR014729">
    <property type="entry name" value="Rossmann-like_a/b/a_fold"/>
</dbReference>
<evidence type="ECO:0000313" key="14">
    <source>
        <dbReference type="Proteomes" id="UP001595891"/>
    </source>
</evidence>
<accession>A0ABV9EEQ9</accession>
<dbReference type="NCBIfam" id="TIGR00435">
    <property type="entry name" value="cysS"/>
    <property type="match status" value="1"/>
</dbReference>
<evidence type="ECO:0000256" key="7">
    <source>
        <dbReference type="ARBA" id="ARBA00022917"/>
    </source>
</evidence>
<dbReference type="Pfam" id="PF01406">
    <property type="entry name" value="tRNA-synt_1e"/>
    <property type="match status" value="1"/>
</dbReference>
<evidence type="ECO:0000256" key="1">
    <source>
        <dbReference type="ARBA" id="ARBA00011245"/>
    </source>
</evidence>
<keyword evidence="3 10" id="KW-0479">Metal-binding</keyword>
<name>A0ABV9EEQ9_9ACTN</name>
<proteinExistence type="inferred from homology"/>
<evidence type="ECO:0000256" key="4">
    <source>
        <dbReference type="ARBA" id="ARBA00022741"/>
    </source>
</evidence>
<dbReference type="PRINTS" id="PR00983">
    <property type="entry name" value="TRNASYNTHCYS"/>
</dbReference>
<comment type="catalytic activity">
    <reaction evidence="9 10">
        <text>tRNA(Cys) + L-cysteine + ATP = L-cysteinyl-tRNA(Cys) + AMP + diphosphate</text>
        <dbReference type="Rhea" id="RHEA:17773"/>
        <dbReference type="Rhea" id="RHEA-COMP:9661"/>
        <dbReference type="Rhea" id="RHEA-COMP:9679"/>
        <dbReference type="ChEBI" id="CHEBI:30616"/>
        <dbReference type="ChEBI" id="CHEBI:33019"/>
        <dbReference type="ChEBI" id="CHEBI:35235"/>
        <dbReference type="ChEBI" id="CHEBI:78442"/>
        <dbReference type="ChEBI" id="CHEBI:78517"/>
        <dbReference type="ChEBI" id="CHEBI:456215"/>
        <dbReference type="EC" id="6.1.1.16"/>
    </reaction>
</comment>
<evidence type="ECO:0000256" key="10">
    <source>
        <dbReference type="HAMAP-Rule" id="MF_00041"/>
    </source>
</evidence>
<evidence type="ECO:0000256" key="2">
    <source>
        <dbReference type="ARBA" id="ARBA00022598"/>
    </source>
</evidence>
<feature type="binding site" evidence="10">
    <location>
        <position position="222"/>
    </location>
    <ligand>
        <name>Zn(2+)</name>
        <dbReference type="ChEBI" id="CHEBI:29105"/>
    </ligand>
</feature>
<dbReference type="SUPFAM" id="SSF52374">
    <property type="entry name" value="Nucleotidylyl transferase"/>
    <property type="match status" value="1"/>
</dbReference>
<sequence length="464" mass="52560">MLRLYDTRSRQLETIMPANSRVLRMYTCGPTVYRYAHVGNLRSYLLSDLIRRVLEQHRVRSVVCQNITDVGHLVDDEEIDATGEDKVLQQARREGRSAMEIARFYEDAFRRDTAALNLRTPEHTPRATETIDLMIDLIARLIEKGHAYAVDDGSVFFDARSFPTYGEISGNRLEALKPGHRVEGVDPRKRFHADWALWKGSDREMTWDTPWGRGFPGWHIECSAMSLRLLGEHIDVHTGGKDLRFPHHEDERAQSNASVGHDVVKHWVHGEHVLFDGRKMAKSTGNVVLLSDVEAAGLDPLAVRLALLEHRYRQQMNLTWDTLHAADRTLRRWRQRVAEWAEFPSKPIAAAYAERALTAFDDDLDTPTALRVVRELERDETVDPGSRLETFLHLDHVLGLDLAVDIGKPPVVAVLPAGAAELLESRAKARDTKDWPASDRLRDELAALGVKVTDTSDGQTWSLA</sequence>
<dbReference type="Proteomes" id="UP001595891">
    <property type="component" value="Unassembled WGS sequence"/>
</dbReference>
<keyword evidence="14" id="KW-1185">Reference proteome</keyword>
<keyword evidence="7 10" id="KW-0648">Protein biosynthesis</keyword>
<keyword evidence="8 10" id="KW-0030">Aminoacyl-tRNA synthetase</keyword>
<keyword evidence="4 10" id="KW-0547">Nucleotide-binding</keyword>
<feature type="domain" description="tRNA synthetases class I catalytic" evidence="11">
    <location>
        <begin position="17"/>
        <end position="326"/>
    </location>
</feature>
<organism evidence="13 14">
    <name type="scientific">Sphaerisporangium corydalis</name>
    <dbReference type="NCBI Taxonomy" id="1441875"/>
    <lineage>
        <taxon>Bacteria</taxon>
        <taxon>Bacillati</taxon>
        <taxon>Actinomycetota</taxon>
        <taxon>Actinomycetes</taxon>
        <taxon>Streptosporangiales</taxon>
        <taxon>Streptosporangiaceae</taxon>
        <taxon>Sphaerisporangium</taxon>
    </lineage>
</organism>
<keyword evidence="10" id="KW-0963">Cytoplasm</keyword>
<dbReference type="PANTHER" id="PTHR10890">
    <property type="entry name" value="CYSTEINYL-TRNA SYNTHETASE"/>
    <property type="match status" value="1"/>
</dbReference>
<dbReference type="EC" id="6.1.1.16" evidence="10"/>
<evidence type="ECO:0000259" key="12">
    <source>
        <dbReference type="Pfam" id="PF23493"/>
    </source>
</evidence>
<dbReference type="RefSeq" id="WP_262841969.1">
    <property type="nucleotide sequence ID" value="NZ_JANZYP010000008.1"/>
</dbReference>
<gene>
    <name evidence="10 13" type="primary">cysS</name>
    <name evidence="13" type="ORF">ACFO8L_15050</name>
</gene>
<evidence type="ECO:0000259" key="11">
    <source>
        <dbReference type="Pfam" id="PF01406"/>
    </source>
</evidence>
<dbReference type="CDD" id="cd00672">
    <property type="entry name" value="CysRS_core"/>
    <property type="match status" value="1"/>
</dbReference>
<comment type="subcellular location">
    <subcellularLocation>
        <location evidence="10">Cytoplasm</location>
    </subcellularLocation>
</comment>
<feature type="binding site" evidence="10">
    <location>
        <position position="251"/>
    </location>
    <ligand>
        <name>Zn(2+)</name>
        <dbReference type="ChEBI" id="CHEBI:29105"/>
    </ligand>
</feature>
<keyword evidence="5 10" id="KW-0862">Zinc</keyword>
<evidence type="ECO:0000256" key="8">
    <source>
        <dbReference type="ARBA" id="ARBA00023146"/>
    </source>
</evidence>
<feature type="binding site" evidence="10">
    <location>
        <position position="28"/>
    </location>
    <ligand>
        <name>Zn(2+)</name>
        <dbReference type="ChEBI" id="CHEBI:29105"/>
    </ligand>
</feature>
<comment type="caution">
    <text evidence="13">The sequence shown here is derived from an EMBL/GenBank/DDBJ whole genome shotgun (WGS) entry which is preliminary data.</text>
</comment>
<comment type="subunit">
    <text evidence="1 10">Monomer.</text>
</comment>
<dbReference type="EMBL" id="JBHSFN010000008">
    <property type="protein sequence ID" value="MFC4587410.1"/>
    <property type="molecule type" value="Genomic_DNA"/>
</dbReference>
<evidence type="ECO:0000256" key="9">
    <source>
        <dbReference type="ARBA" id="ARBA00047398"/>
    </source>
</evidence>
<feature type="domain" description="Cysteinyl-tRNA ligase anticodon binding" evidence="12">
    <location>
        <begin position="415"/>
        <end position="461"/>
    </location>
</feature>
<comment type="similarity">
    <text evidence="10">Belongs to the class-I aminoacyl-tRNA synthetase family.</text>
</comment>
<dbReference type="SUPFAM" id="SSF47323">
    <property type="entry name" value="Anticodon-binding domain of a subclass of class I aminoacyl-tRNA synthetases"/>
    <property type="match status" value="1"/>
</dbReference>
<keyword evidence="6 10" id="KW-0067">ATP-binding</keyword>
<reference evidence="14" key="1">
    <citation type="journal article" date="2019" name="Int. J. Syst. Evol. Microbiol.">
        <title>The Global Catalogue of Microorganisms (GCM) 10K type strain sequencing project: providing services to taxonomists for standard genome sequencing and annotation.</title>
        <authorList>
            <consortium name="The Broad Institute Genomics Platform"/>
            <consortium name="The Broad Institute Genome Sequencing Center for Infectious Disease"/>
            <person name="Wu L."/>
            <person name="Ma J."/>
        </authorList>
    </citation>
    <scope>NUCLEOTIDE SEQUENCE [LARGE SCALE GENOMIC DNA]</scope>
    <source>
        <strain evidence="14">CCUG 49560</strain>
    </source>
</reference>
<evidence type="ECO:0000256" key="6">
    <source>
        <dbReference type="ARBA" id="ARBA00022840"/>
    </source>
</evidence>
<dbReference type="InterPro" id="IPR009080">
    <property type="entry name" value="tRNAsynth_Ia_anticodon-bd"/>
</dbReference>
<dbReference type="Pfam" id="PF23493">
    <property type="entry name" value="CysS_C"/>
    <property type="match status" value="1"/>
</dbReference>
<dbReference type="InterPro" id="IPR024909">
    <property type="entry name" value="Cys-tRNA/MSH_ligase"/>
</dbReference>
<protein>
    <recommendedName>
        <fullName evidence="10">Cysteine--tRNA ligase</fullName>
        <ecNumber evidence="10">6.1.1.16</ecNumber>
    </recommendedName>
    <alternativeName>
        <fullName evidence="10">Cysteinyl-tRNA synthetase</fullName>
        <shortName evidence="10">CysRS</shortName>
    </alternativeName>
</protein>
<evidence type="ECO:0000256" key="5">
    <source>
        <dbReference type="ARBA" id="ARBA00022833"/>
    </source>
</evidence>
<dbReference type="InterPro" id="IPR056411">
    <property type="entry name" value="CysS_C"/>
</dbReference>
<dbReference type="GO" id="GO:0004817">
    <property type="term" value="F:cysteine-tRNA ligase activity"/>
    <property type="evidence" value="ECO:0007669"/>
    <property type="project" value="UniProtKB-EC"/>
</dbReference>
<dbReference type="HAMAP" id="MF_00041">
    <property type="entry name" value="Cys_tRNA_synth"/>
    <property type="match status" value="1"/>
</dbReference>
<dbReference type="PANTHER" id="PTHR10890:SF3">
    <property type="entry name" value="CYSTEINE--TRNA LIGASE, CYTOPLASMIC"/>
    <property type="match status" value="1"/>
</dbReference>
<evidence type="ECO:0000313" key="13">
    <source>
        <dbReference type="EMBL" id="MFC4587410.1"/>
    </source>
</evidence>
<feature type="short sequence motif" description="'HIGH' region" evidence="10">
    <location>
        <begin position="30"/>
        <end position="40"/>
    </location>
</feature>
<feature type="binding site" evidence="10">
    <location>
        <position position="247"/>
    </location>
    <ligand>
        <name>Zn(2+)</name>
        <dbReference type="ChEBI" id="CHEBI:29105"/>
    </ligand>
</feature>
<feature type="short sequence motif" description="'KMSKS' region" evidence="10">
    <location>
        <begin position="279"/>
        <end position="283"/>
    </location>
</feature>